<comment type="caution">
    <text evidence="1">The sequence shown here is derived from an EMBL/GenBank/DDBJ whole genome shotgun (WGS) entry which is preliminary data.</text>
</comment>
<dbReference type="Proteomes" id="UP001320706">
    <property type="component" value="Unassembled WGS sequence"/>
</dbReference>
<gene>
    <name evidence="1" type="primary">lag1</name>
    <name evidence="1" type="ORF">M8818_000835</name>
</gene>
<evidence type="ECO:0000313" key="2">
    <source>
        <dbReference type="Proteomes" id="UP001320706"/>
    </source>
</evidence>
<proteinExistence type="predicted"/>
<reference evidence="1" key="1">
    <citation type="submission" date="2024-02" db="EMBL/GenBank/DDBJ databases">
        <title>Metagenome Assembled Genome of Zalaria obscura JY119.</title>
        <authorList>
            <person name="Vighnesh L."/>
            <person name="Jagadeeshwari U."/>
            <person name="Venkata Ramana C."/>
            <person name="Sasikala C."/>
        </authorList>
    </citation>
    <scope>NUCLEOTIDE SEQUENCE</scope>
    <source>
        <strain evidence="1">JY119</strain>
    </source>
</reference>
<evidence type="ECO:0000313" key="1">
    <source>
        <dbReference type="EMBL" id="KAK8219861.1"/>
    </source>
</evidence>
<dbReference type="EC" id="2.3.1.24" evidence="1"/>
<accession>A0ACC3SMD4</accession>
<name>A0ACC3SMD4_9PEZI</name>
<keyword evidence="1" id="KW-0012">Acyltransferase</keyword>
<organism evidence="1 2">
    <name type="scientific">Zalaria obscura</name>
    <dbReference type="NCBI Taxonomy" id="2024903"/>
    <lineage>
        <taxon>Eukaryota</taxon>
        <taxon>Fungi</taxon>
        <taxon>Dikarya</taxon>
        <taxon>Ascomycota</taxon>
        <taxon>Pezizomycotina</taxon>
        <taxon>Dothideomycetes</taxon>
        <taxon>Dothideomycetidae</taxon>
        <taxon>Dothideales</taxon>
        <taxon>Zalariaceae</taxon>
        <taxon>Zalaria</taxon>
    </lineage>
</organism>
<keyword evidence="2" id="KW-1185">Reference proteome</keyword>
<dbReference type="EMBL" id="JAMKPW020000003">
    <property type="protein sequence ID" value="KAK8219861.1"/>
    <property type="molecule type" value="Genomic_DNA"/>
</dbReference>
<protein>
    <submittedName>
        <fullName evidence="1">Sphingosine N-acyltransferase lag1</fullName>
        <ecNumber evidence="1">2.3.1.24</ecNumber>
    </submittedName>
</protein>
<sequence>MAAPEAASSFDAGTSNTAAYTQDPERRYSEQDERWSSRDLHELQEKDVLNVATCSNGGSIQRKKPAKRKDESLSSILRVAIVEHQLGLSINCLLLLLFTHLLFPRLRSQTSQFFTLSYHEPDTGLYTQGWSDTRFVAFWIVVFTGLRAGTMDYLLIPYAQWAGIHKRKAKIRFAEQAWLLIYYLVFWPLGTYLIYNSDYWFNLPAMWANFPTRTMGGTLKWYYLVQFAFWLQQIVVVHIEEKRKDYHQMFTHHIITCALLFGSYGYYQTKVGNVILCLMDVVDIILPVAKMLKYGGYQTACDIAFGVFIVTWFVARHIFYLAVCWSIWADVPIQMPYGCYNAQTGAKLSSAGGTEILSNVMHAYGDSADPVCFNSRIQDGFLGLLLALQVITILWFGMICRVAYSVLRGNPADDSRSDDEEGDEREDEDMDEESEESASDARDRIKDFSQKQPELDLKDRGRDRSGLREEEAEVGELRFEKRQVPRKRKTKGRGVASGISIAGAGDRKELLGRIGCDKPN</sequence>
<keyword evidence="1" id="KW-0808">Transferase</keyword>